<dbReference type="RefSeq" id="WP_316558328.1">
    <property type="nucleotide sequence ID" value="NZ_CP131059.1"/>
</dbReference>
<gene>
    <name evidence="1" type="ORF">MmiHf6_06200</name>
</gene>
<reference evidence="1 2" key="1">
    <citation type="submission" date="2023-07" db="EMBL/GenBank/DDBJ databases">
        <title>Closed genoem sequence of Methanomicrococcus sp. Hf6.</title>
        <authorList>
            <person name="Poehlein A."/>
            <person name="Protasov E."/>
            <person name="Platt K."/>
            <person name="Reeh H."/>
            <person name="Daniel R."/>
            <person name="Brune A."/>
        </authorList>
    </citation>
    <scope>NUCLEOTIDE SEQUENCE [LARGE SCALE GENOMIC DNA]</scope>
    <source>
        <strain evidence="1 2">Hf6</strain>
    </source>
</reference>
<dbReference type="AlphaFoldDB" id="A0AA96ZSD1"/>
<keyword evidence="2" id="KW-1185">Reference proteome</keyword>
<accession>A0AA96ZSD1</accession>
<organism evidence="1 2">
    <name type="scientific">Methanimicrococcus hongohii</name>
    <dbReference type="NCBI Taxonomy" id="3028295"/>
    <lineage>
        <taxon>Archaea</taxon>
        <taxon>Methanobacteriati</taxon>
        <taxon>Methanobacteriota</taxon>
        <taxon>Stenosarchaea group</taxon>
        <taxon>Methanomicrobia</taxon>
        <taxon>Methanosarcinales</taxon>
        <taxon>Methanosarcinaceae</taxon>
        <taxon>Methanimicrococcus</taxon>
    </lineage>
</organism>
<name>A0AA96ZSD1_9EURY</name>
<evidence type="ECO:0000313" key="2">
    <source>
        <dbReference type="Proteomes" id="UP001302978"/>
    </source>
</evidence>
<dbReference type="EMBL" id="CP131059">
    <property type="protein sequence ID" value="WNY23315.1"/>
    <property type="molecule type" value="Genomic_DNA"/>
</dbReference>
<proteinExistence type="predicted"/>
<sequence>MAKYIINIETDCEENEEITDDLCDLFRNLTFKYKEVYGDVIVNGEFIYGCGKGEI</sequence>
<evidence type="ECO:0000313" key="1">
    <source>
        <dbReference type="EMBL" id="WNY23315.1"/>
    </source>
</evidence>
<dbReference type="Proteomes" id="UP001302978">
    <property type="component" value="Chromosome"/>
</dbReference>
<dbReference type="KEGG" id="mehf:MmiHf6_06200"/>
<dbReference type="GeneID" id="85195124"/>
<protein>
    <submittedName>
        <fullName evidence="1">Uncharacterized protein</fullName>
    </submittedName>
</protein>